<dbReference type="PANTHER" id="PTHR21621">
    <property type="entry name" value="RIBOSOMAL PROTEIN S6 MODIFICATION PROTEIN"/>
    <property type="match status" value="1"/>
</dbReference>
<reference evidence="3 4" key="1">
    <citation type="submission" date="2020-02" db="EMBL/GenBank/DDBJ databases">
        <title>Bacillus aquiflavi sp. nov., isolated from yellow water of strong flavor Chinese baijiu in Yibin region of China.</title>
        <authorList>
            <person name="Xie J."/>
        </authorList>
    </citation>
    <scope>NUCLEOTIDE SEQUENCE [LARGE SCALE GENOMIC DNA]</scope>
    <source>
        <strain evidence="3 4">SA4</strain>
    </source>
</reference>
<gene>
    <name evidence="3" type="ORF">G4D63_09925</name>
</gene>
<keyword evidence="1" id="KW-0067">ATP-binding</keyword>
<dbReference type="AlphaFoldDB" id="A0A6M0Q941"/>
<dbReference type="Pfam" id="PF14398">
    <property type="entry name" value="ATPgrasp_YheCD"/>
    <property type="match status" value="1"/>
</dbReference>
<keyword evidence="1" id="KW-0547">Nucleotide-binding</keyword>
<dbReference type="GO" id="GO:0046872">
    <property type="term" value="F:metal ion binding"/>
    <property type="evidence" value="ECO:0007669"/>
    <property type="project" value="InterPro"/>
</dbReference>
<dbReference type="EMBL" id="JAAIWM010000003">
    <property type="protein sequence ID" value="NEY72040.1"/>
    <property type="molecule type" value="Genomic_DNA"/>
</dbReference>
<protein>
    <submittedName>
        <fullName evidence="3">ATP-grasp domain-containing protein</fullName>
    </submittedName>
</protein>
<evidence type="ECO:0000313" key="3">
    <source>
        <dbReference type="EMBL" id="NEY72040.1"/>
    </source>
</evidence>
<evidence type="ECO:0000259" key="2">
    <source>
        <dbReference type="PROSITE" id="PS50975"/>
    </source>
</evidence>
<evidence type="ECO:0000256" key="1">
    <source>
        <dbReference type="PROSITE-ProRule" id="PRU00409"/>
    </source>
</evidence>
<dbReference type="Gene3D" id="3.30.1490.20">
    <property type="entry name" value="ATP-grasp fold, A domain"/>
    <property type="match status" value="1"/>
</dbReference>
<evidence type="ECO:0000313" key="4">
    <source>
        <dbReference type="Proteomes" id="UP000481043"/>
    </source>
</evidence>
<dbReference type="PROSITE" id="PS50975">
    <property type="entry name" value="ATP_GRASP"/>
    <property type="match status" value="1"/>
</dbReference>
<dbReference type="RefSeq" id="WP_163179517.1">
    <property type="nucleotide sequence ID" value="NZ_JAAIWM010000003.1"/>
</dbReference>
<dbReference type="Gene3D" id="3.30.470.20">
    <property type="entry name" value="ATP-grasp fold, B domain"/>
    <property type="match status" value="1"/>
</dbReference>
<feature type="domain" description="ATP-grasp" evidence="2">
    <location>
        <begin position="12"/>
        <end position="246"/>
    </location>
</feature>
<dbReference type="InterPro" id="IPR011761">
    <property type="entry name" value="ATP-grasp"/>
</dbReference>
<name>A0A6M0Q941_9BACI</name>
<dbReference type="PANTHER" id="PTHR21621:SF0">
    <property type="entry name" value="BETA-CITRYLGLUTAMATE SYNTHASE B-RELATED"/>
    <property type="match status" value="1"/>
</dbReference>
<sequence length="257" mass="30239">MKWNKWKKYITLRKNKRVVPHLPKTIRFSSKQKLWNFVKEHQTVIIKPRAGSRGRKIYKITSRESDNVEIHYLSRKNHFTDMDSAHAHLKEEIKKTSSYIVQEYIPLATVQGRPFDIRVIVQKQKHTNKWIVTGKVAKLAGEDFFVTNNRLSKGKVLPVTKAIKASNIYESKRNSKVLVSELERISLLAAKTLEGFYSSNNIFGLDMAIDRDGHIWIIEANLKPLLSHFSKLKNKKMYRKIKKLKRYHSRKKKERDI</sequence>
<dbReference type="SUPFAM" id="SSF56059">
    <property type="entry name" value="Glutathione synthetase ATP-binding domain-like"/>
    <property type="match status" value="1"/>
</dbReference>
<dbReference type="GO" id="GO:0016879">
    <property type="term" value="F:ligase activity, forming carbon-nitrogen bonds"/>
    <property type="evidence" value="ECO:0007669"/>
    <property type="project" value="TreeGrafter"/>
</dbReference>
<dbReference type="GO" id="GO:0005524">
    <property type="term" value="F:ATP binding"/>
    <property type="evidence" value="ECO:0007669"/>
    <property type="project" value="UniProtKB-UniRule"/>
</dbReference>
<proteinExistence type="predicted"/>
<keyword evidence="4" id="KW-1185">Reference proteome</keyword>
<accession>A0A6M0Q941</accession>
<comment type="caution">
    <text evidence="3">The sequence shown here is derived from an EMBL/GenBank/DDBJ whole genome shotgun (WGS) entry which is preliminary data.</text>
</comment>
<dbReference type="InterPro" id="IPR013815">
    <property type="entry name" value="ATP_grasp_subdomain_1"/>
</dbReference>
<dbReference type="InterPro" id="IPR026838">
    <property type="entry name" value="YheC/D"/>
</dbReference>
<dbReference type="Proteomes" id="UP000481043">
    <property type="component" value="Unassembled WGS sequence"/>
</dbReference>
<organism evidence="3 4">
    <name type="scientific">Bacillus mesophilus</name>
    <dbReference type="NCBI Taxonomy" id="1808955"/>
    <lineage>
        <taxon>Bacteria</taxon>
        <taxon>Bacillati</taxon>
        <taxon>Bacillota</taxon>
        <taxon>Bacilli</taxon>
        <taxon>Bacillales</taxon>
        <taxon>Bacillaceae</taxon>
        <taxon>Bacillus</taxon>
    </lineage>
</organism>
<dbReference type="GO" id="GO:0005737">
    <property type="term" value="C:cytoplasm"/>
    <property type="evidence" value="ECO:0007669"/>
    <property type="project" value="TreeGrafter"/>
</dbReference>